<keyword evidence="3" id="KW-0804">Transcription</keyword>
<dbReference type="PANTHER" id="PTHR30055">
    <property type="entry name" value="HTH-TYPE TRANSCRIPTIONAL REGULATOR RUTR"/>
    <property type="match status" value="1"/>
</dbReference>
<dbReference type="PROSITE" id="PS01081">
    <property type="entry name" value="HTH_TETR_1"/>
    <property type="match status" value="1"/>
</dbReference>
<dbReference type="PANTHER" id="PTHR30055:SF234">
    <property type="entry name" value="HTH-TYPE TRANSCRIPTIONAL REGULATOR BETI"/>
    <property type="match status" value="1"/>
</dbReference>
<keyword evidence="7" id="KW-1185">Reference proteome</keyword>
<protein>
    <submittedName>
        <fullName evidence="6">TetR family transcriptional regulator</fullName>
    </submittedName>
</protein>
<reference evidence="6 7" key="1">
    <citation type="submission" date="2018-06" db="EMBL/GenBank/DDBJ databases">
        <title>Sphaerisporangium craniellae sp. nov., isolated from a marine sponge in the South China Sea.</title>
        <authorList>
            <person name="Li L."/>
        </authorList>
    </citation>
    <scope>NUCLEOTIDE SEQUENCE [LARGE SCALE GENOMIC DNA]</scope>
    <source>
        <strain evidence="6 7">CCTCC AA 208026</strain>
    </source>
</reference>
<organism evidence="6 7">
    <name type="scientific">Sphaerisporangium album</name>
    <dbReference type="NCBI Taxonomy" id="509200"/>
    <lineage>
        <taxon>Bacteria</taxon>
        <taxon>Bacillati</taxon>
        <taxon>Actinomycetota</taxon>
        <taxon>Actinomycetes</taxon>
        <taxon>Streptosporangiales</taxon>
        <taxon>Streptosporangiaceae</taxon>
        <taxon>Sphaerisporangium</taxon>
    </lineage>
</organism>
<dbReference type="PROSITE" id="PS50977">
    <property type="entry name" value="HTH_TETR_2"/>
    <property type="match status" value="1"/>
</dbReference>
<dbReference type="GO" id="GO:0000976">
    <property type="term" value="F:transcription cis-regulatory region binding"/>
    <property type="evidence" value="ECO:0007669"/>
    <property type="project" value="TreeGrafter"/>
</dbReference>
<keyword evidence="2 4" id="KW-0238">DNA-binding</keyword>
<name>A0A367F0U0_9ACTN</name>
<evidence type="ECO:0000256" key="1">
    <source>
        <dbReference type="ARBA" id="ARBA00023015"/>
    </source>
</evidence>
<dbReference type="InterPro" id="IPR001647">
    <property type="entry name" value="HTH_TetR"/>
</dbReference>
<feature type="DNA-binding region" description="H-T-H motif" evidence="4">
    <location>
        <begin position="36"/>
        <end position="55"/>
    </location>
</feature>
<dbReference type="Pfam" id="PF00440">
    <property type="entry name" value="TetR_N"/>
    <property type="match status" value="1"/>
</dbReference>
<proteinExistence type="predicted"/>
<dbReference type="PRINTS" id="PR00455">
    <property type="entry name" value="HTHTETR"/>
</dbReference>
<evidence type="ECO:0000259" key="5">
    <source>
        <dbReference type="PROSITE" id="PS50977"/>
    </source>
</evidence>
<dbReference type="EMBL" id="QOIL01000025">
    <property type="protein sequence ID" value="RCG23986.1"/>
    <property type="molecule type" value="Genomic_DNA"/>
</dbReference>
<feature type="domain" description="HTH tetR-type" evidence="5">
    <location>
        <begin position="13"/>
        <end position="73"/>
    </location>
</feature>
<dbReference type="OrthoDB" id="3296001at2"/>
<evidence type="ECO:0000256" key="3">
    <source>
        <dbReference type="ARBA" id="ARBA00023163"/>
    </source>
</evidence>
<dbReference type="InterPro" id="IPR050109">
    <property type="entry name" value="HTH-type_TetR-like_transc_reg"/>
</dbReference>
<dbReference type="InterPro" id="IPR023772">
    <property type="entry name" value="DNA-bd_HTH_TetR-type_CS"/>
</dbReference>
<dbReference type="RefSeq" id="WP_114032896.1">
    <property type="nucleotide sequence ID" value="NZ_QOIL01000025.1"/>
</dbReference>
<accession>A0A367F0U0</accession>
<evidence type="ECO:0000256" key="2">
    <source>
        <dbReference type="ARBA" id="ARBA00023125"/>
    </source>
</evidence>
<dbReference type="Gene3D" id="1.10.357.10">
    <property type="entry name" value="Tetracycline Repressor, domain 2"/>
    <property type="match status" value="1"/>
</dbReference>
<keyword evidence="1" id="KW-0805">Transcription regulation</keyword>
<comment type="caution">
    <text evidence="6">The sequence shown here is derived from an EMBL/GenBank/DDBJ whole genome shotgun (WGS) entry which is preliminary data.</text>
</comment>
<evidence type="ECO:0000313" key="7">
    <source>
        <dbReference type="Proteomes" id="UP000253094"/>
    </source>
</evidence>
<dbReference type="AlphaFoldDB" id="A0A367F0U0"/>
<evidence type="ECO:0000313" key="6">
    <source>
        <dbReference type="EMBL" id="RCG23986.1"/>
    </source>
</evidence>
<dbReference type="Gene3D" id="1.10.10.60">
    <property type="entry name" value="Homeodomain-like"/>
    <property type="match status" value="1"/>
</dbReference>
<dbReference type="SUPFAM" id="SSF46689">
    <property type="entry name" value="Homeodomain-like"/>
    <property type="match status" value="1"/>
</dbReference>
<sequence length="239" mass="25943">MGGATGLRERKKLRTRRALVEAAVRLFEEKGFDETTVAEIAAAVEVSPRTFFSYFPSKEDVLFFDTRTRLERALAIIGGRRPGEPLVDLLVRVGDAILVHLDGTLCDDGDRRAQGAEGLKGTEDADTAELAEDTRLALELTPVRNRLIMSVPALQARALHLLFDVQRELSEALCRAYEGELDPVEAAAAVGVFVGGAKLAAMASRERGDSPEMMWAAARRGVEIAVHGLRSLDDPGRCG</sequence>
<gene>
    <name evidence="6" type="ORF">DQ384_33555</name>
</gene>
<dbReference type="Proteomes" id="UP000253094">
    <property type="component" value="Unassembled WGS sequence"/>
</dbReference>
<dbReference type="GO" id="GO:0003700">
    <property type="term" value="F:DNA-binding transcription factor activity"/>
    <property type="evidence" value="ECO:0007669"/>
    <property type="project" value="TreeGrafter"/>
</dbReference>
<dbReference type="InterPro" id="IPR009057">
    <property type="entry name" value="Homeodomain-like_sf"/>
</dbReference>
<evidence type="ECO:0000256" key="4">
    <source>
        <dbReference type="PROSITE-ProRule" id="PRU00335"/>
    </source>
</evidence>